<proteinExistence type="inferred from homology"/>
<sequence>MDGQINWTALAVFIFFFALVTVMGFIASRWQRGDSDKGAHIDEWGLGGRNFGTWITWFLVGGDFYTAYTVIAVPALVYAVGAYGFFALPYTILVYPIVFLIMPKLWKVAHANGHVTAADAVYGRYGSRSLEFAVALTGVVATMPYIALQLIGMEVVIKALGLTGELPLAAAFVILALYTYSAGLRAPALIAFVKDIMIYIVVLVAVVLVPAKLGGYGAVFASAHDAFAVKGGATGLTLKSAQFLPFATLAIGSALAAFMYPHTLTGVFAARSADTVRKNAVFLPAYTVLLGLIALLGFMAYAAGIKVTNNNDVVPALFNALFPSWFTGFAFSAIAIGALVPAAVMSIGAANLFTRNFWKPYVAPDITAAGQEKVAKVISLIVKAGALVFILFLPTKFALDLQLLGGVWIVQTFPSVVFGLFNISNRFRAPALLAGWAAGMISGSWLAFSDGIKPVHTFVIGGDKYTVYTGLAALVFNIVVAVVVQLIFGKRGEEAPALRKSAG</sequence>
<feature type="transmembrane region" description="Helical" evidence="8">
    <location>
        <begin position="196"/>
        <end position="223"/>
    </location>
</feature>
<gene>
    <name evidence="9" type="ORF">NG900_20670</name>
</gene>
<comment type="caution">
    <text evidence="9">The sequence shown here is derived from an EMBL/GenBank/DDBJ whole genome shotgun (WGS) entry which is preliminary data.</text>
</comment>
<feature type="transmembrane region" description="Helical" evidence="8">
    <location>
        <begin position="374"/>
        <end position="393"/>
    </location>
</feature>
<dbReference type="PANTHER" id="PTHR48086:SF8">
    <property type="entry name" value="MONOCARBOXYLIC ACID PERMEASE"/>
    <property type="match status" value="1"/>
</dbReference>
<evidence type="ECO:0000256" key="2">
    <source>
        <dbReference type="ARBA" id="ARBA00006434"/>
    </source>
</evidence>
<feature type="transmembrane region" description="Helical" evidence="8">
    <location>
        <begin position="166"/>
        <end position="184"/>
    </location>
</feature>
<keyword evidence="5 8" id="KW-1133">Transmembrane helix</keyword>
<dbReference type="PROSITE" id="PS50283">
    <property type="entry name" value="NA_SOLUT_SYMP_3"/>
    <property type="match status" value="1"/>
</dbReference>
<evidence type="ECO:0000313" key="10">
    <source>
        <dbReference type="Proteomes" id="UP001162811"/>
    </source>
</evidence>
<organism evidence="9 10">
    <name type="scientific">Ralstonia soli</name>
    <dbReference type="NCBI Taxonomy" id="2953896"/>
    <lineage>
        <taxon>Bacteria</taxon>
        <taxon>Pseudomonadati</taxon>
        <taxon>Pseudomonadota</taxon>
        <taxon>Betaproteobacteria</taxon>
        <taxon>Burkholderiales</taxon>
        <taxon>Burkholderiaceae</taxon>
        <taxon>Ralstonia</taxon>
    </lineage>
</organism>
<comment type="similarity">
    <text evidence="2 7">Belongs to the sodium:solute symporter (SSF) (TC 2.A.21) family.</text>
</comment>
<dbReference type="RefSeq" id="WP_252683277.1">
    <property type="nucleotide sequence ID" value="NZ_JAMXHT010000007.1"/>
</dbReference>
<evidence type="ECO:0000313" key="9">
    <source>
        <dbReference type="EMBL" id="MCO5400619.1"/>
    </source>
</evidence>
<feature type="transmembrane region" description="Helical" evidence="8">
    <location>
        <begin position="281"/>
        <end position="305"/>
    </location>
</feature>
<feature type="transmembrane region" description="Helical" evidence="8">
    <location>
        <begin position="430"/>
        <end position="448"/>
    </location>
</feature>
<dbReference type="InterPro" id="IPR038377">
    <property type="entry name" value="Na/Glc_symporter_sf"/>
</dbReference>
<feature type="transmembrane region" description="Helical" evidence="8">
    <location>
        <begin position="83"/>
        <end position="102"/>
    </location>
</feature>
<evidence type="ECO:0000256" key="7">
    <source>
        <dbReference type="RuleBase" id="RU362091"/>
    </source>
</evidence>
<dbReference type="NCBIfam" id="NF046076">
    <property type="entry name" value="monocarbox_MctP"/>
    <property type="match status" value="1"/>
</dbReference>
<feature type="transmembrane region" description="Helical" evidence="8">
    <location>
        <begin position="405"/>
        <end position="423"/>
    </location>
</feature>
<keyword evidence="6 8" id="KW-0472">Membrane</keyword>
<feature type="transmembrane region" description="Helical" evidence="8">
    <location>
        <begin position="54"/>
        <end position="77"/>
    </location>
</feature>
<dbReference type="InterPro" id="IPR001734">
    <property type="entry name" value="Na/solute_symporter"/>
</dbReference>
<feature type="transmembrane region" description="Helical" evidence="8">
    <location>
        <begin position="243"/>
        <end position="260"/>
    </location>
</feature>
<feature type="transmembrane region" description="Helical" evidence="8">
    <location>
        <begin position="468"/>
        <end position="489"/>
    </location>
</feature>
<reference evidence="9" key="2">
    <citation type="journal article" date="2023" name="Front. Microbiol.">
        <title>Ralstonia chuxiongensis sp. nov., Ralstonia mojiangensis sp. nov., and Ralstonia soli sp. nov., isolated from tobacco fields, are three novel species in the family Burkholderiaceae.</title>
        <authorList>
            <person name="Lu C.H."/>
            <person name="Zhang Y.Y."/>
            <person name="Jiang N."/>
            <person name="Chen W."/>
            <person name="Shao X."/>
            <person name="Zhao Z.M."/>
            <person name="Lu W.L."/>
            <person name="Hu X."/>
            <person name="Xi Y.X."/>
            <person name="Zou S.Y."/>
            <person name="Wei Q.J."/>
            <person name="Lin Z.L."/>
            <person name="Gong L."/>
            <person name="Gai X.T."/>
            <person name="Zhang L.Q."/>
            <person name="Li J.Y."/>
            <person name="Jin Y."/>
            <person name="Xia Z.Y."/>
        </authorList>
    </citation>
    <scope>NUCLEOTIDE SEQUENCE</scope>
    <source>
        <strain evidence="9">21MJYT02-11</strain>
    </source>
</reference>
<feature type="transmembrane region" description="Helical" evidence="8">
    <location>
        <begin position="325"/>
        <end position="353"/>
    </location>
</feature>
<protein>
    <submittedName>
        <fullName evidence="9">Sodium:solute symporter family protein</fullName>
    </submittedName>
</protein>
<name>A0ABT1AQ90_9RALS</name>
<accession>A0ABT1AQ90</accession>
<keyword evidence="10" id="KW-1185">Reference proteome</keyword>
<evidence type="ECO:0000256" key="4">
    <source>
        <dbReference type="ARBA" id="ARBA00022692"/>
    </source>
</evidence>
<dbReference type="CDD" id="cd10322">
    <property type="entry name" value="SLC5sbd"/>
    <property type="match status" value="1"/>
</dbReference>
<dbReference type="Proteomes" id="UP001162811">
    <property type="component" value="Unassembled WGS sequence"/>
</dbReference>
<dbReference type="Pfam" id="PF00474">
    <property type="entry name" value="SSF"/>
    <property type="match status" value="1"/>
</dbReference>
<evidence type="ECO:0000256" key="3">
    <source>
        <dbReference type="ARBA" id="ARBA00022448"/>
    </source>
</evidence>
<dbReference type="InterPro" id="IPR050277">
    <property type="entry name" value="Sodium:Solute_Symporter"/>
</dbReference>
<keyword evidence="3" id="KW-0813">Transport</keyword>
<feature type="transmembrane region" description="Helical" evidence="8">
    <location>
        <begin position="6"/>
        <end position="27"/>
    </location>
</feature>
<dbReference type="EMBL" id="JAMXHT010000007">
    <property type="protein sequence ID" value="MCO5400619.1"/>
    <property type="molecule type" value="Genomic_DNA"/>
</dbReference>
<evidence type="ECO:0000256" key="1">
    <source>
        <dbReference type="ARBA" id="ARBA00004141"/>
    </source>
</evidence>
<dbReference type="PANTHER" id="PTHR48086">
    <property type="entry name" value="SODIUM/PROLINE SYMPORTER-RELATED"/>
    <property type="match status" value="1"/>
</dbReference>
<reference evidence="9" key="1">
    <citation type="submission" date="2022-06" db="EMBL/GenBank/DDBJ databases">
        <authorList>
            <person name="Lu C.-H."/>
        </authorList>
    </citation>
    <scope>NUCLEOTIDE SEQUENCE</scope>
    <source>
        <strain evidence="9">21MJYT02-11</strain>
    </source>
</reference>
<evidence type="ECO:0000256" key="6">
    <source>
        <dbReference type="ARBA" id="ARBA00023136"/>
    </source>
</evidence>
<keyword evidence="4 8" id="KW-0812">Transmembrane</keyword>
<evidence type="ECO:0000256" key="8">
    <source>
        <dbReference type="SAM" id="Phobius"/>
    </source>
</evidence>
<feature type="transmembrane region" description="Helical" evidence="8">
    <location>
        <begin position="132"/>
        <end position="151"/>
    </location>
</feature>
<dbReference type="Gene3D" id="1.20.1730.10">
    <property type="entry name" value="Sodium/glucose cotransporter"/>
    <property type="match status" value="1"/>
</dbReference>
<evidence type="ECO:0000256" key="5">
    <source>
        <dbReference type="ARBA" id="ARBA00022989"/>
    </source>
</evidence>
<comment type="subcellular location">
    <subcellularLocation>
        <location evidence="1">Membrane</location>
        <topology evidence="1">Multi-pass membrane protein</topology>
    </subcellularLocation>
</comment>